<dbReference type="Proteomes" id="UP000718630">
    <property type="component" value="Unassembled WGS sequence"/>
</dbReference>
<organism evidence="2 3">
    <name type="scientific">Schaalia georgiae</name>
    <dbReference type="NCBI Taxonomy" id="52768"/>
    <lineage>
        <taxon>Bacteria</taxon>
        <taxon>Bacillati</taxon>
        <taxon>Actinomycetota</taxon>
        <taxon>Actinomycetes</taxon>
        <taxon>Actinomycetales</taxon>
        <taxon>Actinomycetaceae</taxon>
        <taxon>Schaalia</taxon>
    </lineage>
</organism>
<evidence type="ECO:0000313" key="2">
    <source>
        <dbReference type="EMBL" id="MBF0939331.1"/>
    </source>
</evidence>
<dbReference type="EMBL" id="JABZFZ010000009">
    <property type="protein sequence ID" value="MBF0939331.1"/>
    <property type="molecule type" value="Genomic_DNA"/>
</dbReference>
<accession>A0A929N0F3</accession>
<dbReference type="InterPro" id="IPR025475">
    <property type="entry name" value="DUF4326"/>
</dbReference>
<comment type="caution">
    <text evidence="2">The sequence shown here is derived from an EMBL/GenBank/DDBJ whole genome shotgun (WGS) entry which is preliminary data.</text>
</comment>
<sequence length="112" mass="12776">MPVRVQRRRSKGWRMPGGAKYVGRGTLYGNPYRVARTRRELDAGDPTVVASPQEAVARYCEWLTTPWGQYVGDCARRLLRGHDLACWCPLGQACHADVLLRIANRSMWDEED</sequence>
<evidence type="ECO:0000259" key="1">
    <source>
        <dbReference type="Pfam" id="PF14216"/>
    </source>
</evidence>
<gene>
    <name evidence="2" type="ORF">HXK03_00430</name>
</gene>
<feature type="domain" description="DUF4326" evidence="1">
    <location>
        <begin position="9"/>
        <end position="100"/>
    </location>
</feature>
<proteinExistence type="predicted"/>
<protein>
    <submittedName>
        <fullName evidence="2">DUF4326 domain-containing protein</fullName>
    </submittedName>
</protein>
<evidence type="ECO:0000313" key="3">
    <source>
        <dbReference type="Proteomes" id="UP000718630"/>
    </source>
</evidence>
<reference evidence="2" key="1">
    <citation type="submission" date="2020-04" db="EMBL/GenBank/DDBJ databases">
        <title>Deep metagenomics examines the oral microbiome during advanced dental caries in children, revealing novel taxa and co-occurrences with host molecules.</title>
        <authorList>
            <person name="Baker J.L."/>
            <person name="Morton J.T."/>
            <person name="Dinis M."/>
            <person name="Alvarez R."/>
            <person name="Tran N.C."/>
            <person name="Knight R."/>
            <person name="Edlund A."/>
        </authorList>
    </citation>
    <scope>NUCLEOTIDE SEQUENCE</scope>
    <source>
        <strain evidence="2">JCVI_32_bin.64</strain>
    </source>
</reference>
<dbReference type="Pfam" id="PF14216">
    <property type="entry name" value="DUF4326"/>
    <property type="match status" value="1"/>
</dbReference>
<name>A0A929N0F3_9ACTO</name>
<dbReference type="AlphaFoldDB" id="A0A929N0F3"/>